<proteinExistence type="inferred from homology"/>
<comment type="similarity">
    <text evidence="2 7 8">Belongs to the dihydrofolate reductase family.</text>
</comment>
<dbReference type="EMBL" id="JARACI010000701">
    <property type="protein sequence ID" value="MDD9205884.1"/>
    <property type="molecule type" value="Genomic_DNA"/>
</dbReference>
<dbReference type="InterPro" id="IPR001796">
    <property type="entry name" value="DHFR_dom"/>
</dbReference>
<keyword evidence="6 7" id="KW-0560">Oxidoreductase</keyword>
<dbReference type="InterPro" id="IPR024072">
    <property type="entry name" value="DHFR-like_dom_sf"/>
</dbReference>
<evidence type="ECO:0000256" key="1">
    <source>
        <dbReference type="ARBA" id="ARBA00004903"/>
    </source>
</evidence>
<dbReference type="PANTHER" id="PTHR48069:SF3">
    <property type="entry name" value="DIHYDROFOLATE REDUCTASE"/>
    <property type="match status" value="1"/>
</dbReference>
<dbReference type="Pfam" id="PF00186">
    <property type="entry name" value="DHFR_1"/>
    <property type="match status" value="1"/>
</dbReference>
<dbReference type="PANTHER" id="PTHR48069">
    <property type="entry name" value="DIHYDROFOLATE REDUCTASE"/>
    <property type="match status" value="1"/>
</dbReference>
<dbReference type="CDD" id="cd00209">
    <property type="entry name" value="DHFR"/>
    <property type="match status" value="1"/>
</dbReference>
<evidence type="ECO:0000259" key="9">
    <source>
        <dbReference type="PROSITE" id="PS51330"/>
    </source>
</evidence>
<accession>A0ABT5TX83</accession>
<dbReference type="SUPFAM" id="SSF53597">
    <property type="entry name" value="Dihydrofolate reductase-like"/>
    <property type="match status" value="1"/>
</dbReference>
<protein>
    <recommendedName>
        <fullName evidence="3 7">Dihydrofolate reductase</fullName>
        <ecNumber evidence="3 7">1.5.1.3</ecNumber>
    </recommendedName>
</protein>
<sequence length="165" mass="18288">MTLGMIWAQAHGRVIGRGGEMPWRLPEDLAHFRRTTGRHPVIMGRGSWDSLPERYRPLPGRRNIVLSTRPDFHPRGADVAHDLPAALALLDGADGWVCGGAQVYAEAMPWADLLVVTDIDLVVEGDRFAPSVGPEWALDPAGTDDAWRTADNGLRYRISTYRRHG</sequence>
<dbReference type="PROSITE" id="PS00075">
    <property type="entry name" value="DHFR_1"/>
    <property type="match status" value="1"/>
</dbReference>
<dbReference type="PIRSF" id="PIRSF000194">
    <property type="entry name" value="DHFR"/>
    <property type="match status" value="1"/>
</dbReference>
<evidence type="ECO:0000256" key="8">
    <source>
        <dbReference type="RuleBase" id="RU004474"/>
    </source>
</evidence>
<dbReference type="Proteomes" id="UP001165561">
    <property type="component" value="Unassembled WGS sequence"/>
</dbReference>
<evidence type="ECO:0000313" key="11">
    <source>
        <dbReference type="Proteomes" id="UP001165561"/>
    </source>
</evidence>
<reference evidence="10" key="1">
    <citation type="submission" date="2023-02" db="EMBL/GenBank/DDBJ databases">
        <title>Georgenia sp.10Sc9-8, isolated from a soil sample collected from the Taklamakan desert.</title>
        <authorList>
            <person name="Liu S."/>
        </authorList>
    </citation>
    <scope>NUCLEOTIDE SEQUENCE</scope>
    <source>
        <strain evidence="10">10Sc9-8</strain>
    </source>
</reference>
<organism evidence="10 11">
    <name type="scientific">Georgenia halotolerans</name>
    <dbReference type="NCBI Taxonomy" id="3028317"/>
    <lineage>
        <taxon>Bacteria</taxon>
        <taxon>Bacillati</taxon>
        <taxon>Actinomycetota</taxon>
        <taxon>Actinomycetes</taxon>
        <taxon>Micrococcales</taxon>
        <taxon>Bogoriellaceae</taxon>
        <taxon>Georgenia</taxon>
    </lineage>
</organism>
<dbReference type="InterPro" id="IPR012259">
    <property type="entry name" value="DHFR"/>
</dbReference>
<evidence type="ECO:0000256" key="5">
    <source>
        <dbReference type="ARBA" id="ARBA00022857"/>
    </source>
</evidence>
<gene>
    <name evidence="10" type="ORF">PU560_05295</name>
</gene>
<evidence type="ECO:0000256" key="6">
    <source>
        <dbReference type="ARBA" id="ARBA00023002"/>
    </source>
</evidence>
<comment type="function">
    <text evidence="7">Key enzyme in folate metabolism. Catalyzes an essential reaction for de novo glycine and purine synthesis, and for DNA precursor synthesis.</text>
</comment>
<evidence type="ECO:0000256" key="7">
    <source>
        <dbReference type="PIRNR" id="PIRNR000194"/>
    </source>
</evidence>
<comment type="catalytic activity">
    <reaction evidence="7">
        <text>(6S)-5,6,7,8-tetrahydrofolate + NADP(+) = 7,8-dihydrofolate + NADPH + H(+)</text>
        <dbReference type="Rhea" id="RHEA:15009"/>
        <dbReference type="ChEBI" id="CHEBI:15378"/>
        <dbReference type="ChEBI" id="CHEBI:57451"/>
        <dbReference type="ChEBI" id="CHEBI:57453"/>
        <dbReference type="ChEBI" id="CHEBI:57783"/>
        <dbReference type="ChEBI" id="CHEBI:58349"/>
        <dbReference type="EC" id="1.5.1.3"/>
    </reaction>
</comment>
<dbReference type="PRINTS" id="PR00070">
    <property type="entry name" value="DHFR"/>
</dbReference>
<evidence type="ECO:0000313" key="10">
    <source>
        <dbReference type="EMBL" id="MDD9205884.1"/>
    </source>
</evidence>
<keyword evidence="5 7" id="KW-0521">NADP</keyword>
<dbReference type="InterPro" id="IPR017925">
    <property type="entry name" value="DHFR_CS"/>
</dbReference>
<keyword evidence="11" id="KW-1185">Reference proteome</keyword>
<evidence type="ECO:0000256" key="4">
    <source>
        <dbReference type="ARBA" id="ARBA00022563"/>
    </source>
</evidence>
<comment type="pathway">
    <text evidence="1 7">Cofactor biosynthesis; tetrahydrofolate biosynthesis; 5,6,7,8-tetrahydrofolate from 7,8-dihydrofolate: step 1/1.</text>
</comment>
<comment type="caution">
    <text evidence="10">The sequence shown here is derived from an EMBL/GenBank/DDBJ whole genome shotgun (WGS) entry which is preliminary data.</text>
</comment>
<feature type="domain" description="DHFR" evidence="9">
    <location>
        <begin position="2"/>
        <end position="163"/>
    </location>
</feature>
<evidence type="ECO:0000256" key="2">
    <source>
        <dbReference type="ARBA" id="ARBA00009539"/>
    </source>
</evidence>
<dbReference type="PROSITE" id="PS51330">
    <property type="entry name" value="DHFR_2"/>
    <property type="match status" value="1"/>
</dbReference>
<dbReference type="EC" id="1.5.1.3" evidence="3 7"/>
<keyword evidence="4 7" id="KW-0554">One-carbon metabolism</keyword>
<name>A0ABT5TX83_9MICO</name>
<dbReference type="Gene3D" id="3.40.430.10">
    <property type="entry name" value="Dihydrofolate Reductase, subunit A"/>
    <property type="match status" value="1"/>
</dbReference>
<evidence type="ECO:0000256" key="3">
    <source>
        <dbReference type="ARBA" id="ARBA00012856"/>
    </source>
</evidence>